<dbReference type="PANTHER" id="PTHR10824:SF4">
    <property type="entry name" value="ACYL-COENZYME A THIOESTERASE 1-LIKE"/>
    <property type="match status" value="1"/>
</dbReference>
<protein>
    <submittedName>
        <fullName evidence="2">Dienelactone hydrolase</fullName>
    </submittedName>
</protein>
<dbReference type="SUPFAM" id="SSF53474">
    <property type="entry name" value="alpha/beta-Hydrolases"/>
    <property type="match status" value="1"/>
</dbReference>
<dbReference type="PANTHER" id="PTHR10824">
    <property type="entry name" value="ACYL-COENZYME A THIOESTERASE-RELATED"/>
    <property type="match status" value="1"/>
</dbReference>
<dbReference type="GO" id="GO:0006637">
    <property type="term" value="P:acyl-CoA metabolic process"/>
    <property type="evidence" value="ECO:0007669"/>
    <property type="project" value="TreeGrafter"/>
</dbReference>
<accession>A0A212TF84</accession>
<dbReference type="OrthoDB" id="4819815at2"/>
<dbReference type="GO" id="GO:0047617">
    <property type="term" value="F:fatty acyl-CoA hydrolase activity"/>
    <property type="evidence" value="ECO:0007669"/>
    <property type="project" value="TreeGrafter"/>
</dbReference>
<dbReference type="AlphaFoldDB" id="A0A212TF84"/>
<gene>
    <name evidence="2" type="ORF">SAMN05445756_1166</name>
</gene>
<evidence type="ECO:0000259" key="1">
    <source>
        <dbReference type="Pfam" id="PF08840"/>
    </source>
</evidence>
<keyword evidence="2" id="KW-0378">Hydrolase</keyword>
<name>A0A212TF84_9MICO</name>
<feature type="domain" description="BAAT/Acyl-CoA thioester hydrolase C-terminal" evidence="1">
    <location>
        <begin position="161"/>
        <end position="215"/>
    </location>
</feature>
<evidence type="ECO:0000313" key="2">
    <source>
        <dbReference type="EMBL" id="SNC64707.1"/>
    </source>
</evidence>
<dbReference type="EMBL" id="FYEZ01000001">
    <property type="protein sequence ID" value="SNC64707.1"/>
    <property type="molecule type" value="Genomic_DNA"/>
</dbReference>
<dbReference type="Gene3D" id="3.40.50.1820">
    <property type="entry name" value="alpha/beta hydrolase"/>
    <property type="match status" value="1"/>
</dbReference>
<dbReference type="InterPro" id="IPR029058">
    <property type="entry name" value="AB_hydrolase_fold"/>
</dbReference>
<dbReference type="RefSeq" id="WP_088818050.1">
    <property type="nucleotide sequence ID" value="NZ_FYEZ01000001.1"/>
</dbReference>
<dbReference type="Proteomes" id="UP000198122">
    <property type="component" value="Unassembled WGS sequence"/>
</dbReference>
<reference evidence="2 3" key="1">
    <citation type="submission" date="2017-06" db="EMBL/GenBank/DDBJ databases">
        <authorList>
            <person name="Kim H.J."/>
            <person name="Triplett B.A."/>
        </authorList>
    </citation>
    <scope>NUCLEOTIDE SEQUENCE [LARGE SCALE GENOMIC DNA]</scope>
    <source>
        <strain evidence="2 3">DSM 22179</strain>
    </source>
</reference>
<proteinExistence type="predicted"/>
<dbReference type="InterPro" id="IPR014940">
    <property type="entry name" value="BAAT_C"/>
</dbReference>
<dbReference type="GO" id="GO:0006631">
    <property type="term" value="P:fatty acid metabolic process"/>
    <property type="evidence" value="ECO:0007669"/>
    <property type="project" value="TreeGrafter"/>
</dbReference>
<evidence type="ECO:0000313" key="3">
    <source>
        <dbReference type="Proteomes" id="UP000198122"/>
    </source>
</evidence>
<keyword evidence="3" id="KW-1185">Reference proteome</keyword>
<sequence length="252" mass="26999">MTQHLTLEDDGLVGEFSAGNPFAPAILVLSGSGGGHPGARYLSVLNGAGFNVLALSYFGAPGLPQELHEIPLEYFDRALDWLRAHPGVDGYNVFVLARSRGTEAAQLLALRRPEEVTGLLLGSPTYVVVKAWPGEGAAWTRGGEPVPFHPEGWPTGPFPLDAPARIPLEEYPGPVLLVSGGADEVWPSRDFAEAIVATRQPPRVTEHLTYPHAGHGAGTLLTLDPETALLHDAVAHGDAWPRALAFLNRHRR</sequence>
<feature type="domain" description="BAAT/Acyl-CoA thioester hydrolase C-terminal" evidence="1">
    <location>
        <begin position="70"/>
        <end position="117"/>
    </location>
</feature>
<dbReference type="Pfam" id="PF08840">
    <property type="entry name" value="BAAT_C"/>
    <property type="match status" value="2"/>
</dbReference>
<organism evidence="2 3">
    <name type="scientific">Kytococcus aerolatus</name>
    <dbReference type="NCBI Taxonomy" id="592308"/>
    <lineage>
        <taxon>Bacteria</taxon>
        <taxon>Bacillati</taxon>
        <taxon>Actinomycetota</taxon>
        <taxon>Actinomycetes</taxon>
        <taxon>Micrococcales</taxon>
        <taxon>Kytococcaceae</taxon>
        <taxon>Kytococcus</taxon>
    </lineage>
</organism>